<proteinExistence type="inferred from homology"/>
<evidence type="ECO:0000256" key="6">
    <source>
        <dbReference type="ARBA" id="ARBA00043149"/>
    </source>
</evidence>
<evidence type="ECO:0000313" key="11">
    <source>
        <dbReference type="Proteomes" id="UP000218387"/>
    </source>
</evidence>
<evidence type="ECO:0000256" key="1">
    <source>
        <dbReference type="ARBA" id="ARBA00009156"/>
    </source>
</evidence>
<reference evidence="10 11" key="1">
    <citation type="submission" date="2018-05" db="EMBL/GenBank/DDBJ databases">
        <title>Genome comparison of Eubacterium sp.</title>
        <authorList>
            <person name="Feng Y."/>
            <person name="Sanchez-Andrea I."/>
            <person name="Stams A.J.M."/>
            <person name="De Vos W.M."/>
        </authorList>
    </citation>
    <scope>NUCLEOTIDE SEQUENCE [LARGE SCALE GENOMIC DNA]</scope>
    <source>
        <strain evidence="10 11">YI</strain>
    </source>
</reference>
<dbReference type="RefSeq" id="WP_096919806.1">
    <property type="nucleotide sequence ID" value="NZ_CP029487.1"/>
</dbReference>
<keyword evidence="2 7" id="KW-0808">Transferase</keyword>
<evidence type="ECO:0000256" key="7">
    <source>
        <dbReference type="RuleBase" id="RU003733"/>
    </source>
</evidence>
<dbReference type="GO" id="GO:0004370">
    <property type="term" value="F:glycerol kinase activity"/>
    <property type="evidence" value="ECO:0007669"/>
    <property type="project" value="TreeGrafter"/>
</dbReference>
<feature type="domain" description="Carbohydrate kinase FGGY C-terminal" evidence="9">
    <location>
        <begin position="258"/>
        <end position="445"/>
    </location>
</feature>
<sequence>MGKYVLVIDEGTTGTRALIFDSGFNIAAQAYQEFTQYTPQENMVEHDAMEIYAKSVGVCREAIEMAGLSSDDIACMGITNQRNTCVIWDKNTGEPLYNAIVWQDSRTGQAVDAIKQTEWAEKILQETGKVIAPHNNALIIKWYMDNMQEIKEKIENGEALYGTMDTWMIWKLTGGKTHAVSCSNASSSGCIDLRTGEWHKEFLDYIGVPEDIFPVIQSESSDYGTTDLFGSAIPITGAVADQQSALFAQGCLEPGTMKCTNGTGSFMDINIGSEFNIASGGVDNLIAWKLGDTITYAVEGFVSVTGSAVQWLRDGLKIIRKSSDIEALAASVPDTNGVYFVPALVGLTTPHNDPFARGMLIGITRGTTEAHIARATLECIAFGIKDILDVVEQECNVKIEEIKIDGGASENNLLVQMLADYCDARVSRPDTLEATSLGAALMAALYINMIGLEDVKNVLNTDQVFEPKIDPVLRDTHSLEWKEAVKRSLNWIRH</sequence>
<dbReference type="Pfam" id="PF02782">
    <property type="entry name" value="FGGY_C"/>
    <property type="match status" value="1"/>
</dbReference>
<dbReference type="Gene3D" id="3.30.420.40">
    <property type="match status" value="2"/>
</dbReference>
<dbReference type="GO" id="GO:0005829">
    <property type="term" value="C:cytosol"/>
    <property type="evidence" value="ECO:0007669"/>
    <property type="project" value="TreeGrafter"/>
</dbReference>
<evidence type="ECO:0000256" key="3">
    <source>
        <dbReference type="ARBA" id="ARBA00022741"/>
    </source>
</evidence>
<evidence type="ECO:0000256" key="4">
    <source>
        <dbReference type="ARBA" id="ARBA00022777"/>
    </source>
</evidence>
<evidence type="ECO:0000259" key="8">
    <source>
        <dbReference type="Pfam" id="PF00370"/>
    </source>
</evidence>
<dbReference type="InterPro" id="IPR018484">
    <property type="entry name" value="FGGY_N"/>
</dbReference>
<dbReference type="Proteomes" id="UP000218387">
    <property type="component" value="Chromosome"/>
</dbReference>
<feature type="domain" description="Carbohydrate kinase FGGY N-terminal" evidence="8">
    <location>
        <begin position="4"/>
        <end position="247"/>
    </location>
</feature>
<dbReference type="InterPro" id="IPR018483">
    <property type="entry name" value="Carb_kinase_FGGY_CS"/>
</dbReference>
<dbReference type="AlphaFoldDB" id="A0A4V1GLP6"/>
<dbReference type="KEGG" id="emt:CPZ25_003995"/>
<dbReference type="InterPro" id="IPR043129">
    <property type="entry name" value="ATPase_NBD"/>
</dbReference>
<dbReference type="PIRSF" id="PIRSF000538">
    <property type="entry name" value="GlpK"/>
    <property type="match status" value="1"/>
</dbReference>
<protein>
    <recommendedName>
        <fullName evidence="6">ATP:glycerol 3-phosphotransferase</fullName>
    </recommendedName>
</protein>
<dbReference type="GO" id="GO:0005524">
    <property type="term" value="F:ATP binding"/>
    <property type="evidence" value="ECO:0007669"/>
    <property type="project" value="UniProtKB-KW"/>
</dbReference>
<dbReference type="CDD" id="cd07769">
    <property type="entry name" value="ASKHA_NBD_FGGY_GK"/>
    <property type="match status" value="1"/>
</dbReference>
<dbReference type="InterPro" id="IPR018485">
    <property type="entry name" value="FGGY_C"/>
</dbReference>
<dbReference type="PANTHER" id="PTHR10196:SF69">
    <property type="entry name" value="GLYCEROL KINASE"/>
    <property type="match status" value="1"/>
</dbReference>
<keyword evidence="3" id="KW-0547">Nucleotide-binding</keyword>
<dbReference type="InterPro" id="IPR000577">
    <property type="entry name" value="Carb_kinase_FGGY"/>
</dbReference>
<evidence type="ECO:0000259" key="9">
    <source>
        <dbReference type="Pfam" id="PF02782"/>
    </source>
</evidence>
<name>A0A4V1GLP6_EUBML</name>
<evidence type="ECO:0000256" key="2">
    <source>
        <dbReference type="ARBA" id="ARBA00022679"/>
    </source>
</evidence>
<dbReference type="PROSITE" id="PS00445">
    <property type="entry name" value="FGGY_KINASES_2"/>
    <property type="match status" value="1"/>
</dbReference>
<dbReference type="EMBL" id="CP029487">
    <property type="protein sequence ID" value="QCT70516.1"/>
    <property type="molecule type" value="Genomic_DNA"/>
</dbReference>
<dbReference type="PANTHER" id="PTHR10196">
    <property type="entry name" value="SUGAR KINASE"/>
    <property type="match status" value="1"/>
</dbReference>
<dbReference type="Pfam" id="PF00370">
    <property type="entry name" value="FGGY_N"/>
    <property type="match status" value="1"/>
</dbReference>
<evidence type="ECO:0000256" key="5">
    <source>
        <dbReference type="ARBA" id="ARBA00022840"/>
    </source>
</evidence>
<dbReference type="SUPFAM" id="SSF53067">
    <property type="entry name" value="Actin-like ATPase domain"/>
    <property type="match status" value="2"/>
</dbReference>
<comment type="similarity">
    <text evidence="1 7">Belongs to the FGGY kinase family.</text>
</comment>
<dbReference type="GO" id="GO:0006071">
    <property type="term" value="P:glycerol metabolic process"/>
    <property type="evidence" value="ECO:0007669"/>
    <property type="project" value="TreeGrafter"/>
</dbReference>
<dbReference type="NCBIfam" id="NF000756">
    <property type="entry name" value="PRK00047.1"/>
    <property type="match status" value="1"/>
</dbReference>
<organism evidence="10 11">
    <name type="scientific">Eubacterium maltosivorans</name>
    <dbReference type="NCBI Taxonomy" id="2041044"/>
    <lineage>
        <taxon>Bacteria</taxon>
        <taxon>Bacillati</taxon>
        <taxon>Bacillota</taxon>
        <taxon>Clostridia</taxon>
        <taxon>Eubacteriales</taxon>
        <taxon>Eubacteriaceae</taxon>
        <taxon>Eubacterium</taxon>
    </lineage>
</organism>
<keyword evidence="11" id="KW-1185">Reference proteome</keyword>
<keyword evidence="5" id="KW-0067">ATP-binding</keyword>
<gene>
    <name evidence="10" type="ORF">CPZ25_003995</name>
</gene>
<keyword evidence="4 7" id="KW-0418">Kinase</keyword>
<accession>A0A4V1GLP6</accession>
<evidence type="ECO:0000313" key="10">
    <source>
        <dbReference type="EMBL" id="QCT70516.1"/>
    </source>
</evidence>